<dbReference type="Gramene" id="GBG80867">
    <property type="protein sequence ID" value="GBG80867"/>
    <property type="gene ID" value="CBR_g31423"/>
</dbReference>
<dbReference type="PANTHER" id="PTHR47875:SF1">
    <property type="entry name" value="PEPTIDYL-PROLYL CIS-TRANS ISOMERASE CYP28, CHLOROPLASTIC"/>
    <property type="match status" value="1"/>
</dbReference>
<dbReference type="EMBL" id="BFEA01000358">
    <property type="protein sequence ID" value="GBG80867.1"/>
    <property type="molecule type" value="Genomic_DNA"/>
</dbReference>
<dbReference type="SUPFAM" id="SSF50891">
    <property type="entry name" value="Cyclophilin-like"/>
    <property type="match status" value="1"/>
</dbReference>
<organism evidence="3 4">
    <name type="scientific">Chara braunii</name>
    <name type="common">Braun's stonewort</name>
    <dbReference type="NCBI Taxonomy" id="69332"/>
    <lineage>
        <taxon>Eukaryota</taxon>
        <taxon>Viridiplantae</taxon>
        <taxon>Streptophyta</taxon>
        <taxon>Charophyceae</taxon>
        <taxon>Charales</taxon>
        <taxon>Characeae</taxon>
        <taxon>Chara</taxon>
    </lineage>
</organism>
<gene>
    <name evidence="3" type="ORF">CBR_g31423</name>
</gene>
<dbReference type="AlphaFoldDB" id="A0A388LF31"/>
<evidence type="ECO:0000256" key="1">
    <source>
        <dbReference type="SAM" id="MobiDB-lite"/>
    </source>
</evidence>
<accession>A0A388LF31</accession>
<dbReference type="STRING" id="69332.A0A388LF31"/>
<feature type="region of interest" description="Disordered" evidence="1">
    <location>
        <begin position="340"/>
        <end position="391"/>
    </location>
</feature>
<feature type="compositionally biased region" description="Low complexity" evidence="1">
    <location>
        <begin position="349"/>
        <end position="367"/>
    </location>
</feature>
<dbReference type="InterPro" id="IPR029000">
    <property type="entry name" value="Cyclophilin-like_dom_sf"/>
</dbReference>
<comment type="caution">
    <text evidence="3">The sequence shown here is derived from an EMBL/GenBank/DDBJ whole genome shotgun (WGS) entry which is preliminary data.</text>
</comment>
<dbReference type="GO" id="GO:0009507">
    <property type="term" value="C:chloroplast"/>
    <property type="evidence" value="ECO:0007669"/>
    <property type="project" value="TreeGrafter"/>
</dbReference>
<protein>
    <recommendedName>
        <fullName evidence="2">PPIase cyclophilin-type domain-containing protein</fullName>
    </recommendedName>
</protein>
<dbReference type="PROSITE" id="PS50072">
    <property type="entry name" value="CSA_PPIASE_2"/>
    <property type="match status" value="1"/>
</dbReference>
<dbReference type="GO" id="GO:0003755">
    <property type="term" value="F:peptidyl-prolyl cis-trans isomerase activity"/>
    <property type="evidence" value="ECO:0007669"/>
    <property type="project" value="InterPro"/>
</dbReference>
<evidence type="ECO:0000259" key="2">
    <source>
        <dbReference type="PROSITE" id="PS50072"/>
    </source>
</evidence>
<sequence length="554" mass="59144">MVDISRGSTITFSAIAPASNHCANVVSWSGHQGHPWDVHNYLEPVAITSKHGLVVVSSRAMDRLTTCQGASRCGTVATFPAYVPGPRGTVLQRGWDTCYPSPSPLPPLCTVGMPCIAAGQGAAITHAGRTFMLLGSSATTSKGRAKHHGERTCPHFFDGRMAGRPQYATWGLNSSSRRMGKWILSKDVLPMDCLTEEFRPQWRIRRNDVAFNLSPVVACATDNALPLVNEEVGWDGEEMGREEEKVVPTLEDCYKATEFEETVATKELVWGRRVTMTMTGLVGIITAMAAAPSLTASAAAAGTEASSAGFSASDTPASFTADKTTAVMPRAMAITAEEETHAKDALQGSRSQSPPSPLPSSSSSSSSRETLPNSLQEDREDIGLPRSVRNIPGVDSTITSRVFMDFGLCPTATRSGRTLGNRSIVCDQPDELPLGRVVIGLYGKQAPQSVANFVAMCNGSAGSTYAGTLIHRIVPGQFIQGGKLGAADKGEVMPPSKLSRNQELVSPSAFKLRHTRPGTVSLCLSVNDDTDAQRKRMDYQSVEFLITTGAYGIT</sequence>
<reference evidence="3 4" key="1">
    <citation type="journal article" date="2018" name="Cell">
        <title>The Chara Genome: Secondary Complexity and Implications for Plant Terrestrialization.</title>
        <authorList>
            <person name="Nishiyama T."/>
            <person name="Sakayama H."/>
            <person name="Vries J.D."/>
            <person name="Buschmann H."/>
            <person name="Saint-Marcoux D."/>
            <person name="Ullrich K.K."/>
            <person name="Haas F.B."/>
            <person name="Vanderstraeten L."/>
            <person name="Becker D."/>
            <person name="Lang D."/>
            <person name="Vosolsobe S."/>
            <person name="Rombauts S."/>
            <person name="Wilhelmsson P.K.I."/>
            <person name="Janitza P."/>
            <person name="Kern R."/>
            <person name="Heyl A."/>
            <person name="Rumpler F."/>
            <person name="Villalobos L.I.A.C."/>
            <person name="Clay J.M."/>
            <person name="Skokan R."/>
            <person name="Toyoda A."/>
            <person name="Suzuki Y."/>
            <person name="Kagoshima H."/>
            <person name="Schijlen E."/>
            <person name="Tajeshwar N."/>
            <person name="Catarino B."/>
            <person name="Hetherington A.J."/>
            <person name="Saltykova A."/>
            <person name="Bonnot C."/>
            <person name="Breuninger H."/>
            <person name="Symeonidi A."/>
            <person name="Radhakrishnan G.V."/>
            <person name="Van Nieuwerburgh F."/>
            <person name="Deforce D."/>
            <person name="Chang C."/>
            <person name="Karol K.G."/>
            <person name="Hedrich R."/>
            <person name="Ulvskov P."/>
            <person name="Glockner G."/>
            <person name="Delwiche C.F."/>
            <person name="Petrasek J."/>
            <person name="Van de Peer Y."/>
            <person name="Friml J."/>
            <person name="Beilby M."/>
            <person name="Dolan L."/>
            <person name="Kohara Y."/>
            <person name="Sugano S."/>
            <person name="Fujiyama A."/>
            <person name="Delaux P.-M."/>
            <person name="Quint M."/>
            <person name="TheiBen G."/>
            <person name="Hagemann M."/>
            <person name="Harholt J."/>
            <person name="Dunand C."/>
            <person name="Zachgo S."/>
            <person name="Langdale J."/>
            <person name="Maumus F."/>
            <person name="Straeten D.V.D."/>
            <person name="Gould S.B."/>
            <person name="Rensing S.A."/>
        </authorList>
    </citation>
    <scope>NUCLEOTIDE SEQUENCE [LARGE SCALE GENOMIC DNA]</scope>
    <source>
        <strain evidence="3 4">S276</strain>
    </source>
</reference>
<dbReference type="Gene3D" id="2.40.100.10">
    <property type="entry name" value="Cyclophilin-like"/>
    <property type="match status" value="1"/>
</dbReference>
<dbReference type="InterPro" id="IPR002130">
    <property type="entry name" value="Cyclophilin-type_PPIase_dom"/>
</dbReference>
<name>A0A388LF31_CHABU</name>
<evidence type="ECO:0000313" key="3">
    <source>
        <dbReference type="EMBL" id="GBG80867.1"/>
    </source>
</evidence>
<dbReference type="Proteomes" id="UP000265515">
    <property type="component" value="Unassembled WGS sequence"/>
</dbReference>
<proteinExistence type="predicted"/>
<dbReference type="PANTHER" id="PTHR47875">
    <property type="entry name" value="PEPTIDYL-PROLYL CIS-TRANS ISOMERASE CYP28, CHLOROPLASTIC"/>
    <property type="match status" value="1"/>
</dbReference>
<dbReference type="InterPro" id="IPR044178">
    <property type="entry name" value="CYP28-like"/>
</dbReference>
<evidence type="ECO:0000313" key="4">
    <source>
        <dbReference type="Proteomes" id="UP000265515"/>
    </source>
</evidence>
<dbReference type="OrthoDB" id="193499at2759"/>
<dbReference type="Pfam" id="PF00160">
    <property type="entry name" value="Pro_isomerase"/>
    <property type="match status" value="1"/>
</dbReference>
<feature type="domain" description="PPIase cyclophilin-type" evidence="2">
    <location>
        <begin position="433"/>
        <end position="548"/>
    </location>
</feature>
<keyword evidence="4" id="KW-1185">Reference proteome</keyword>